<dbReference type="Pfam" id="PF03938">
    <property type="entry name" value="OmpH"/>
    <property type="match status" value="1"/>
</dbReference>
<reference evidence="5" key="2">
    <citation type="journal article" date="2021" name="Int. J. Syst. Evol. Microbiol.">
        <title>Geomonas silvestris sp. nov., Geomonas paludis sp. nov. and Geomonas limicola sp. nov., isolated from terrestrial environments, and emended description of the genus Geomonas.</title>
        <authorList>
            <person name="Itoh H."/>
            <person name="Xu Z."/>
            <person name="Masuda Y."/>
            <person name="Ushijima N."/>
            <person name="Hayakawa C."/>
            <person name="Shiratori Y."/>
            <person name="Senoo K."/>
        </authorList>
    </citation>
    <scope>NUCLEOTIDE SEQUENCE</scope>
    <source>
        <strain evidence="5">Red736</strain>
    </source>
</reference>
<dbReference type="EMBL" id="CP096574">
    <property type="protein sequence ID" value="UPU34040.1"/>
    <property type="molecule type" value="Genomic_DNA"/>
</dbReference>
<accession>A0A6V8MZK7</accession>
<feature type="chain" id="PRO_5027564165" evidence="4">
    <location>
        <begin position="24"/>
        <end position="206"/>
    </location>
</feature>
<reference evidence="6" key="3">
    <citation type="submission" date="2022-04" db="EMBL/GenBank/DDBJ databases">
        <authorList>
            <person name="Liu G."/>
        </authorList>
    </citation>
    <scope>NUCLEOTIDE SEQUENCE</scope>
    <source>
        <strain evidence="6">RG22</strain>
    </source>
</reference>
<dbReference type="SUPFAM" id="SSF111384">
    <property type="entry name" value="OmpH-like"/>
    <property type="match status" value="1"/>
</dbReference>
<evidence type="ECO:0000256" key="2">
    <source>
        <dbReference type="ARBA" id="ARBA00022729"/>
    </source>
</evidence>
<evidence type="ECO:0000313" key="8">
    <source>
        <dbReference type="Proteomes" id="UP000831485"/>
    </source>
</evidence>
<proteinExistence type="inferred from homology"/>
<dbReference type="PANTHER" id="PTHR35089:SF1">
    <property type="entry name" value="CHAPERONE PROTEIN SKP"/>
    <property type="match status" value="1"/>
</dbReference>
<dbReference type="PANTHER" id="PTHR35089">
    <property type="entry name" value="CHAPERONE PROTEIN SKP"/>
    <property type="match status" value="1"/>
</dbReference>
<dbReference type="InterPro" id="IPR024930">
    <property type="entry name" value="Skp_dom_sf"/>
</dbReference>
<gene>
    <name evidence="5" type="ORF">GMPD_36050</name>
    <name evidence="6" type="ORF">M1B72_11300</name>
</gene>
<reference evidence="7" key="1">
    <citation type="submission" date="2020-06" db="EMBL/GenBank/DDBJ databases">
        <title>Draft genomic sequecing of Geomonas sp. Red736.</title>
        <authorList>
            <person name="Itoh H."/>
            <person name="Xu Z.X."/>
            <person name="Ushijima N."/>
            <person name="Masuda Y."/>
            <person name="Shiratori Y."/>
            <person name="Senoo K."/>
        </authorList>
    </citation>
    <scope>NUCLEOTIDE SEQUENCE [LARGE SCALE GENOMIC DNA]</scope>
    <source>
        <strain evidence="7">Red736</strain>
    </source>
</reference>
<dbReference type="InterPro" id="IPR005632">
    <property type="entry name" value="Chaperone_Skp"/>
</dbReference>
<dbReference type="RefSeq" id="WP_183350010.1">
    <property type="nucleotide sequence ID" value="NZ_BLXY01000011.1"/>
</dbReference>
<protein>
    <submittedName>
        <fullName evidence="6">OmpH family outer membrane protein</fullName>
    </submittedName>
</protein>
<keyword evidence="2 4" id="KW-0732">Signal</keyword>
<evidence type="ECO:0000256" key="3">
    <source>
        <dbReference type="SAM" id="Coils"/>
    </source>
</evidence>
<evidence type="ECO:0000256" key="4">
    <source>
        <dbReference type="SAM" id="SignalP"/>
    </source>
</evidence>
<dbReference type="Gene3D" id="3.30.910.20">
    <property type="entry name" value="Skp domain"/>
    <property type="match status" value="1"/>
</dbReference>
<evidence type="ECO:0000256" key="1">
    <source>
        <dbReference type="ARBA" id="ARBA00009091"/>
    </source>
</evidence>
<keyword evidence="8" id="KW-1185">Reference proteome</keyword>
<name>A0A6V8MZK7_9BACT</name>
<dbReference type="EMBL" id="BLXY01000011">
    <property type="protein sequence ID" value="GFO65686.1"/>
    <property type="molecule type" value="Genomic_DNA"/>
</dbReference>
<dbReference type="Proteomes" id="UP000568888">
    <property type="component" value="Unassembled WGS sequence"/>
</dbReference>
<keyword evidence="3" id="KW-0175">Coiled coil</keyword>
<dbReference type="Proteomes" id="UP000831485">
    <property type="component" value="Chromosome"/>
</dbReference>
<dbReference type="GO" id="GO:0051082">
    <property type="term" value="F:unfolded protein binding"/>
    <property type="evidence" value="ECO:0007669"/>
    <property type="project" value="InterPro"/>
</dbReference>
<evidence type="ECO:0000313" key="6">
    <source>
        <dbReference type="EMBL" id="UPU34040.1"/>
    </source>
</evidence>
<evidence type="ECO:0000313" key="5">
    <source>
        <dbReference type="EMBL" id="GFO65686.1"/>
    </source>
</evidence>
<evidence type="ECO:0000313" key="7">
    <source>
        <dbReference type="Proteomes" id="UP000568888"/>
    </source>
</evidence>
<feature type="coiled-coil region" evidence="3">
    <location>
        <begin position="78"/>
        <end position="149"/>
    </location>
</feature>
<feature type="signal peptide" evidence="4">
    <location>
        <begin position="1"/>
        <end position="23"/>
    </location>
</feature>
<organism evidence="5 7">
    <name type="scientific">Geomonas paludis</name>
    <dbReference type="NCBI Taxonomy" id="2740185"/>
    <lineage>
        <taxon>Bacteria</taxon>
        <taxon>Pseudomonadati</taxon>
        <taxon>Thermodesulfobacteriota</taxon>
        <taxon>Desulfuromonadia</taxon>
        <taxon>Geobacterales</taxon>
        <taxon>Geobacteraceae</taxon>
        <taxon>Geomonas</taxon>
    </lineage>
</organism>
<sequence length="206" mass="21747">MNRFVALLIGSALTSLVAANGFAAEAAPAATLAAPPAAAVAPATPTAPVKDADASAVKIAYIDMAKVAAESPEGKAAGESLKKKSEQLRSKLDAKTKQLEKQKAAIEAKLPTMTQKERAAKAAEFQKKVEEYQKLARNSELEVTQLQDKLTNEIGGVIKKAAGEYAKAHGYLLVVEEKGVLFADEKVKSKDISEEVAAELSKKGKK</sequence>
<dbReference type="GO" id="GO:0005829">
    <property type="term" value="C:cytosol"/>
    <property type="evidence" value="ECO:0007669"/>
    <property type="project" value="TreeGrafter"/>
</dbReference>
<comment type="similarity">
    <text evidence="1">Belongs to the Skp family.</text>
</comment>
<dbReference type="GO" id="GO:0050821">
    <property type="term" value="P:protein stabilization"/>
    <property type="evidence" value="ECO:0007669"/>
    <property type="project" value="TreeGrafter"/>
</dbReference>
<dbReference type="SMART" id="SM00935">
    <property type="entry name" value="OmpH"/>
    <property type="match status" value="1"/>
</dbReference>
<dbReference type="AlphaFoldDB" id="A0A6V8MZK7"/>